<dbReference type="Gene3D" id="3.40.50.2000">
    <property type="entry name" value="Glycogen Phosphorylase B"/>
    <property type="match status" value="2"/>
</dbReference>
<dbReference type="AlphaFoldDB" id="A0A4Z0V1W2"/>
<protein>
    <submittedName>
        <fullName evidence="2">Glycosyltransferase</fullName>
    </submittedName>
</protein>
<reference evidence="2 3" key="1">
    <citation type="submission" date="2019-02" db="EMBL/GenBank/DDBJ databases">
        <title>Isolation and identification of novel species under the genus Muribaculum.</title>
        <authorList>
            <person name="Miyake S."/>
            <person name="Ding Y."/>
            <person name="Low A."/>
            <person name="Soh M."/>
            <person name="Seedorf H."/>
        </authorList>
    </citation>
    <scope>NUCLEOTIDE SEQUENCE [LARGE SCALE GENOMIC DNA]</scope>
    <source>
        <strain evidence="2 3">TLL-A3</strain>
    </source>
</reference>
<comment type="caution">
    <text evidence="2">The sequence shown here is derived from an EMBL/GenBank/DDBJ whole genome shotgun (WGS) entry which is preliminary data.</text>
</comment>
<proteinExistence type="predicted"/>
<gene>
    <name evidence="2" type="ORF">EZ315_12940</name>
</gene>
<dbReference type="GO" id="GO:0009103">
    <property type="term" value="P:lipopolysaccharide biosynthetic process"/>
    <property type="evidence" value="ECO:0007669"/>
    <property type="project" value="TreeGrafter"/>
</dbReference>
<keyword evidence="3" id="KW-1185">Reference proteome</keyword>
<dbReference type="GO" id="GO:0016757">
    <property type="term" value="F:glycosyltransferase activity"/>
    <property type="evidence" value="ECO:0007669"/>
    <property type="project" value="TreeGrafter"/>
</dbReference>
<dbReference type="RefSeq" id="WP_135472445.1">
    <property type="nucleotide sequence ID" value="NZ_CASJDB010000034.1"/>
</dbReference>
<dbReference type="PANTHER" id="PTHR46401">
    <property type="entry name" value="GLYCOSYLTRANSFERASE WBBK-RELATED"/>
    <property type="match status" value="1"/>
</dbReference>
<evidence type="ECO:0000256" key="1">
    <source>
        <dbReference type="ARBA" id="ARBA00022679"/>
    </source>
</evidence>
<dbReference type="Pfam" id="PF13692">
    <property type="entry name" value="Glyco_trans_1_4"/>
    <property type="match status" value="1"/>
</dbReference>
<organism evidence="2 3">
    <name type="scientific">Duncaniella freteri</name>
    <dbReference type="NCBI Taxonomy" id="2530391"/>
    <lineage>
        <taxon>Bacteria</taxon>
        <taxon>Pseudomonadati</taxon>
        <taxon>Bacteroidota</taxon>
        <taxon>Bacteroidia</taxon>
        <taxon>Bacteroidales</taxon>
        <taxon>Muribaculaceae</taxon>
        <taxon>Duncaniella</taxon>
    </lineage>
</organism>
<dbReference type="Proteomes" id="UP000297635">
    <property type="component" value="Unassembled WGS sequence"/>
</dbReference>
<evidence type="ECO:0000313" key="2">
    <source>
        <dbReference type="EMBL" id="TGG36734.1"/>
    </source>
</evidence>
<keyword evidence="1 2" id="KW-0808">Transferase</keyword>
<accession>A0A4Z0V1W2</accession>
<dbReference type="SUPFAM" id="SSF53756">
    <property type="entry name" value="UDP-Glycosyltransferase/glycogen phosphorylase"/>
    <property type="match status" value="1"/>
</dbReference>
<dbReference type="GeneID" id="82150698"/>
<dbReference type="EMBL" id="SJSA01000002">
    <property type="protein sequence ID" value="TGG36734.1"/>
    <property type="molecule type" value="Genomic_DNA"/>
</dbReference>
<name>A0A4Z0V1W2_9BACT</name>
<dbReference type="PANTHER" id="PTHR46401:SF2">
    <property type="entry name" value="GLYCOSYLTRANSFERASE WBBK-RELATED"/>
    <property type="match status" value="1"/>
</dbReference>
<evidence type="ECO:0000313" key="3">
    <source>
        <dbReference type="Proteomes" id="UP000297635"/>
    </source>
</evidence>
<sequence length="365" mass="42009">MKVLYIYPKPQEQQAGLERVNIRNRELLEQSMAEVKTFEVPLTTKVQTFIGLLEGYCGGIRYKRVKEIFSILDEEPVDVVFLWSSKSGKLAKKIANRFHQIKIVTFFHNVEIQYGEEELKIAPSLKNRFINLVVRSNERHAVENSNSLITMNQRDNMLLKRYYNRTADLILPLGMSDVYLKSISPDRFNNPNIMLKLIFVGSAFFANIDGLEWLLQNVFSKLSNVELLIIGKNMDKHFTQSYDDARNARVKVSGYVEDLEEVYEQCHIVISPIFHGGGMKTKTAEAMMYGCPIIGSKEAFEGYDVDYNQIGAQCNTAKEFIDAINRMRTSEVLIQCARYARNIFLRKYETNALSDKMSYFLSSMA</sequence>